<gene>
    <name evidence="1" type="ORF">CFOL_v3_05663</name>
</gene>
<sequence length="187" mass="21122">NNDFDPFMVALDNVKQEENRGRTQADNNNRRARSMSPIRINHDSVAFKIHNNPPVRFFTVVNQSPRMDAVSPAYSIWVPNQNRQICQQNLVKQGQKSPIKLAEPKGELFARRARLVKMAQEKPSKTSETTLLEPRVGVGENGKESGGSCTKVSKRQKIKNFLLMSASLKKTIEDKQTDQNEVPSNMS</sequence>
<dbReference type="Proteomes" id="UP000187406">
    <property type="component" value="Unassembled WGS sequence"/>
</dbReference>
<accession>A0A1Q3B2E8</accession>
<dbReference type="AlphaFoldDB" id="A0A1Q3B2E8"/>
<dbReference type="OrthoDB" id="693822at2759"/>
<keyword evidence="2" id="KW-1185">Reference proteome</keyword>
<feature type="non-terminal residue" evidence="1">
    <location>
        <position position="1"/>
    </location>
</feature>
<reference evidence="2" key="1">
    <citation type="submission" date="2016-04" db="EMBL/GenBank/DDBJ databases">
        <title>Cephalotus genome sequencing.</title>
        <authorList>
            <person name="Fukushima K."/>
            <person name="Hasebe M."/>
            <person name="Fang X."/>
        </authorList>
    </citation>
    <scope>NUCLEOTIDE SEQUENCE [LARGE SCALE GENOMIC DNA]</scope>
    <source>
        <strain evidence="2">cv. St1</strain>
    </source>
</reference>
<dbReference type="EMBL" id="BDDD01000239">
    <property type="protein sequence ID" value="GAV62139.1"/>
    <property type="molecule type" value="Genomic_DNA"/>
</dbReference>
<comment type="caution">
    <text evidence="1">The sequence shown here is derived from an EMBL/GenBank/DDBJ whole genome shotgun (WGS) entry which is preliminary data.</text>
</comment>
<protein>
    <submittedName>
        <fullName evidence="1">Uncharacterized protein</fullName>
    </submittedName>
</protein>
<evidence type="ECO:0000313" key="2">
    <source>
        <dbReference type="Proteomes" id="UP000187406"/>
    </source>
</evidence>
<proteinExistence type="predicted"/>
<dbReference type="InParanoid" id="A0A1Q3B2E8"/>
<name>A0A1Q3B2E8_CEPFO</name>
<evidence type="ECO:0000313" key="1">
    <source>
        <dbReference type="EMBL" id="GAV62139.1"/>
    </source>
</evidence>
<organism evidence="1 2">
    <name type="scientific">Cephalotus follicularis</name>
    <name type="common">Albany pitcher plant</name>
    <dbReference type="NCBI Taxonomy" id="3775"/>
    <lineage>
        <taxon>Eukaryota</taxon>
        <taxon>Viridiplantae</taxon>
        <taxon>Streptophyta</taxon>
        <taxon>Embryophyta</taxon>
        <taxon>Tracheophyta</taxon>
        <taxon>Spermatophyta</taxon>
        <taxon>Magnoliopsida</taxon>
        <taxon>eudicotyledons</taxon>
        <taxon>Gunneridae</taxon>
        <taxon>Pentapetalae</taxon>
        <taxon>rosids</taxon>
        <taxon>fabids</taxon>
        <taxon>Oxalidales</taxon>
        <taxon>Cephalotaceae</taxon>
        <taxon>Cephalotus</taxon>
    </lineage>
</organism>